<name>A0A7C4W4Z6_9EURY</name>
<keyword evidence="1 5" id="KW-0963">Cytoplasm</keyword>
<feature type="modified residue" description="4-aspartylphosphate" evidence="5 7">
    <location>
        <position position="51"/>
    </location>
</feature>
<dbReference type="Pfam" id="PF01339">
    <property type="entry name" value="CheB_methylest"/>
    <property type="match status" value="1"/>
</dbReference>
<accession>A0A7C4W4Z6</accession>
<keyword evidence="5 7" id="KW-0597">Phosphoprotein</keyword>
<dbReference type="EMBL" id="DTAK01000055">
    <property type="protein sequence ID" value="HGU59877.1"/>
    <property type="molecule type" value="Genomic_DNA"/>
</dbReference>
<dbReference type="Gene3D" id="3.40.50.2300">
    <property type="match status" value="1"/>
</dbReference>
<dbReference type="InterPro" id="IPR001789">
    <property type="entry name" value="Sig_transdc_resp-reg_receiver"/>
</dbReference>
<dbReference type="AlphaFoldDB" id="A0A7C4W4Z6"/>
<feature type="active site" evidence="5 6">
    <location>
        <position position="190"/>
    </location>
</feature>
<dbReference type="PROSITE" id="PS50110">
    <property type="entry name" value="RESPONSE_REGULATORY"/>
    <property type="match status" value="1"/>
</dbReference>
<dbReference type="HAMAP" id="MF_00099">
    <property type="entry name" value="CheB_chemtxs"/>
    <property type="match status" value="1"/>
</dbReference>
<dbReference type="EMBL" id="DTPI01000007">
    <property type="protein sequence ID" value="HGE65736.1"/>
    <property type="molecule type" value="Genomic_DNA"/>
</dbReference>
<dbReference type="SUPFAM" id="SSF52172">
    <property type="entry name" value="CheY-like"/>
    <property type="match status" value="1"/>
</dbReference>
<comment type="PTM">
    <text evidence="5">Phosphorylated by CheA. Phosphorylation of the N-terminal regulatory domain activates the methylesterase activity.</text>
</comment>
<keyword evidence="2 5" id="KW-0145">Chemotaxis</keyword>
<dbReference type="InterPro" id="IPR008248">
    <property type="entry name" value="CheB-like"/>
</dbReference>
<evidence type="ECO:0000256" key="2">
    <source>
        <dbReference type="ARBA" id="ARBA00022500"/>
    </source>
</evidence>
<keyword evidence="3 5" id="KW-0378">Hydrolase</keyword>
<dbReference type="Pfam" id="PF00072">
    <property type="entry name" value="Response_reg"/>
    <property type="match status" value="1"/>
</dbReference>
<dbReference type="EC" id="3.5.1.44" evidence="5"/>
<feature type="active site" evidence="5 6">
    <location>
        <position position="286"/>
    </location>
</feature>
<comment type="similarity">
    <text evidence="5">Belongs to the CheB family.</text>
</comment>
<dbReference type="InterPro" id="IPR035909">
    <property type="entry name" value="CheB_C"/>
</dbReference>
<feature type="active site" evidence="5 6">
    <location>
        <position position="163"/>
    </location>
</feature>
<feature type="domain" description="CheB-type methylesterase" evidence="9">
    <location>
        <begin position="158"/>
        <end position="344"/>
    </location>
</feature>
<dbReference type="SUPFAM" id="SSF52738">
    <property type="entry name" value="Methylesterase CheB, C-terminal domain"/>
    <property type="match status" value="1"/>
</dbReference>
<comment type="function">
    <text evidence="5">Involved in chemotaxis. Part of a chemotaxis signal transduction system that modulates chemotaxis in response to various stimuli. Catalyzes the demethylation of specific methylglutamate residues introduced into the chemoreceptors (methyl-accepting chemotaxis proteins or MCP) by CheR. Also mediates the irreversible deamidation of specific glutamine residues to glutamic acid.</text>
</comment>
<dbReference type="GO" id="GO:0006935">
    <property type="term" value="P:chemotaxis"/>
    <property type="evidence" value="ECO:0007669"/>
    <property type="project" value="UniProtKB-UniRule"/>
</dbReference>
<dbReference type="EC" id="3.1.1.61" evidence="5"/>
<dbReference type="SMART" id="SM00448">
    <property type="entry name" value="REC"/>
    <property type="match status" value="1"/>
</dbReference>
<reference evidence="11" key="1">
    <citation type="journal article" date="2020" name="mSystems">
        <title>Genome- and Community-Level Interaction Insights into Carbon Utilization and Element Cycling Functions of Hydrothermarchaeota in Hydrothermal Sediment.</title>
        <authorList>
            <person name="Zhou Z."/>
            <person name="Liu Y."/>
            <person name="Xu W."/>
            <person name="Pan J."/>
            <person name="Luo Z.H."/>
            <person name="Li M."/>
        </authorList>
    </citation>
    <scope>NUCLEOTIDE SEQUENCE [LARGE SCALE GENOMIC DNA]</scope>
    <source>
        <strain evidence="11">SpSt-62</strain>
        <strain evidence="10">SpSt-97</strain>
    </source>
</reference>
<evidence type="ECO:0000259" key="9">
    <source>
        <dbReference type="PROSITE" id="PS50122"/>
    </source>
</evidence>
<dbReference type="PIRSF" id="PIRSF000876">
    <property type="entry name" value="RR_chemtxs_CheB"/>
    <property type="match status" value="1"/>
</dbReference>
<evidence type="ECO:0000256" key="1">
    <source>
        <dbReference type="ARBA" id="ARBA00022490"/>
    </source>
</evidence>
<evidence type="ECO:0000256" key="6">
    <source>
        <dbReference type="PROSITE-ProRule" id="PRU00050"/>
    </source>
</evidence>
<evidence type="ECO:0000256" key="3">
    <source>
        <dbReference type="ARBA" id="ARBA00022801"/>
    </source>
</evidence>
<dbReference type="GO" id="GO:0050568">
    <property type="term" value="F:protein-glutamine glutaminase activity"/>
    <property type="evidence" value="ECO:0007669"/>
    <property type="project" value="UniProtKB-UniRule"/>
</dbReference>
<organism evidence="11">
    <name type="scientific">Geoglobus ahangari</name>
    <dbReference type="NCBI Taxonomy" id="113653"/>
    <lineage>
        <taxon>Archaea</taxon>
        <taxon>Methanobacteriati</taxon>
        <taxon>Methanobacteriota</taxon>
        <taxon>Archaeoglobi</taxon>
        <taxon>Archaeoglobales</taxon>
        <taxon>Archaeoglobaceae</taxon>
        <taxon>Geoglobus</taxon>
    </lineage>
</organism>
<dbReference type="PROSITE" id="PS50122">
    <property type="entry name" value="CHEB"/>
    <property type="match status" value="1"/>
</dbReference>
<proteinExistence type="inferred from homology"/>
<dbReference type="GO" id="GO:0000156">
    <property type="term" value="F:phosphorelay response regulator activity"/>
    <property type="evidence" value="ECO:0007669"/>
    <property type="project" value="InterPro"/>
</dbReference>
<dbReference type="GO" id="GO:0005737">
    <property type="term" value="C:cytoplasm"/>
    <property type="evidence" value="ECO:0007669"/>
    <property type="project" value="UniProtKB-SubCell"/>
</dbReference>
<dbReference type="Gene3D" id="3.40.50.180">
    <property type="entry name" value="Methylesterase CheB, C-terminal domain"/>
    <property type="match status" value="1"/>
</dbReference>
<evidence type="ECO:0000259" key="8">
    <source>
        <dbReference type="PROSITE" id="PS50110"/>
    </source>
</evidence>
<dbReference type="CDD" id="cd17541">
    <property type="entry name" value="REC_CheB-like"/>
    <property type="match status" value="1"/>
</dbReference>
<dbReference type="InterPro" id="IPR000673">
    <property type="entry name" value="Sig_transdc_resp-reg_Me-estase"/>
</dbReference>
<comment type="subcellular location">
    <subcellularLocation>
        <location evidence="5">Cytoplasm</location>
    </subcellularLocation>
</comment>
<comment type="catalytic activity">
    <reaction evidence="5">
        <text>L-glutaminyl-[protein] + H2O = L-glutamyl-[protein] + NH4(+)</text>
        <dbReference type="Rhea" id="RHEA:16441"/>
        <dbReference type="Rhea" id="RHEA-COMP:10207"/>
        <dbReference type="Rhea" id="RHEA-COMP:10208"/>
        <dbReference type="ChEBI" id="CHEBI:15377"/>
        <dbReference type="ChEBI" id="CHEBI:28938"/>
        <dbReference type="ChEBI" id="CHEBI:29973"/>
        <dbReference type="ChEBI" id="CHEBI:30011"/>
        <dbReference type="EC" id="3.5.1.44"/>
    </reaction>
</comment>
<dbReference type="PANTHER" id="PTHR42872">
    <property type="entry name" value="PROTEIN-GLUTAMATE METHYLESTERASE/PROTEIN-GLUTAMINE GLUTAMINASE"/>
    <property type="match status" value="1"/>
</dbReference>
<dbReference type="NCBIfam" id="NF001965">
    <property type="entry name" value="PRK00742.1"/>
    <property type="match status" value="1"/>
</dbReference>
<gene>
    <name evidence="5" type="primary">cheB</name>
    <name evidence="11" type="ORF">ENT89_07055</name>
    <name evidence="10" type="ORF">ENX77_01190</name>
</gene>
<comment type="caution">
    <text evidence="11">The sequence shown here is derived from an EMBL/GenBank/DDBJ whole genome shotgun (WGS) entry which is preliminary data.</text>
</comment>
<dbReference type="PANTHER" id="PTHR42872:SF6">
    <property type="entry name" value="PROTEIN-GLUTAMATE METHYLESTERASE_PROTEIN-GLUTAMINE GLUTAMINASE"/>
    <property type="match status" value="1"/>
</dbReference>
<sequence length="347" mass="37628">MRVLVVDDSALVRMAVSDLLKNAGIEVETAKNGKEAIEKLMEFRPDVITLDINMPVMDGLSALKVIMERRPTPVIMLSSYTKEGAKETIEALKLGAVDFIPKPDGVLADYSAVADELIRKIYAVAENSPILIRLQNLKKLREGVVRRKWKKKSKDLCVLIGSSTGGPTALEMIIPRLPADLPAPVFVVQHMPPGFTTQLAERLDNISEIKVKEAENNEKVKDGVVYIAPGGYHMKLGKALNVVRIKIVEGKPVNAVKPSMDVTAESVVEVYGGNVIGVILTGMGQDGAYGMKRIKDMGGYTIACSEDTCVVFGMPKAAIELGAIKSVKPVYEIAEEIVNAIEVMLNG</sequence>
<dbReference type="CDD" id="cd16432">
    <property type="entry name" value="CheB_Rec"/>
    <property type="match status" value="1"/>
</dbReference>
<comment type="catalytic activity">
    <reaction evidence="4 5">
        <text>[protein]-L-glutamate 5-O-methyl ester + H2O = L-glutamyl-[protein] + methanol + H(+)</text>
        <dbReference type="Rhea" id="RHEA:23236"/>
        <dbReference type="Rhea" id="RHEA-COMP:10208"/>
        <dbReference type="Rhea" id="RHEA-COMP:10311"/>
        <dbReference type="ChEBI" id="CHEBI:15377"/>
        <dbReference type="ChEBI" id="CHEBI:15378"/>
        <dbReference type="ChEBI" id="CHEBI:17790"/>
        <dbReference type="ChEBI" id="CHEBI:29973"/>
        <dbReference type="ChEBI" id="CHEBI:82795"/>
        <dbReference type="EC" id="3.1.1.61"/>
    </reaction>
</comment>
<evidence type="ECO:0000256" key="5">
    <source>
        <dbReference type="HAMAP-Rule" id="MF_00099"/>
    </source>
</evidence>
<dbReference type="GO" id="GO:0008984">
    <property type="term" value="F:protein-glutamate methylesterase activity"/>
    <property type="evidence" value="ECO:0007669"/>
    <property type="project" value="UniProtKB-UniRule"/>
</dbReference>
<protein>
    <recommendedName>
        <fullName evidence="5">Protein-glutamate methylesterase/protein-glutamine glutaminase</fullName>
        <ecNumber evidence="5">3.1.1.61</ecNumber>
        <ecNumber evidence="5">3.5.1.44</ecNumber>
    </recommendedName>
</protein>
<comment type="domain">
    <text evidence="5">Contains a C-terminal catalytic domain, and an N-terminal region which modulates catalytic activity.</text>
</comment>
<evidence type="ECO:0000256" key="4">
    <source>
        <dbReference type="ARBA" id="ARBA00048267"/>
    </source>
</evidence>
<feature type="domain" description="Response regulatory" evidence="8">
    <location>
        <begin position="2"/>
        <end position="117"/>
    </location>
</feature>
<dbReference type="NCBIfam" id="NF009206">
    <property type="entry name" value="PRK12555.1"/>
    <property type="match status" value="1"/>
</dbReference>
<dbReference type="InterPro" id="IPR011006">
    <property type="entry name" value="CheY-like_superfamily"/>
</dbReference>
<evidence type="ECO:0000313" key="11">
    <source>
        <dbReference type="EMBL" id="HGU59877.1"/>
    </source>
</evidence>
<evidence type="ECO:0000313" key="10">
    <source>
        <dbReference type="EMBL" id="HGE65736.1"/>
    </source>
</evidence>
<evidence type="ECO:0000256" key="7">
    <source>
        <dbReference type="PROSITE-ProRule" id="PRU00169"/>
    </source>
</evidence>